<dbReference type="PANTHER" id="PTHR41532:SF1">
    <property type="entry name" value="FIXS PROTEIN"/>
    <property type="match status" value="1"/>
</dbReference>
<evidence type="ECO:0000313" key="4">
    <source>
        <dbReference type="Proteomes" id="UP000679352"/>
    </source>
</evidence>
<dbReference type="Pfam" id="PF03597">
    <property type="entry name" value="FixS"/>
    <property type="match status" value="1"/>
</dbReference>
<evidence type="ECO:0000256" key="2">
    <source>
        <dbReference type="SAM" id="Phobius"/>
    </source>
</evidence>
<keyword evidence="2" id="KW-1133">Transmembrane helix</keyword>
<feature type="transmembrane region" description="Helical" evidence="2">
    <location>
        <begin position="6"/>
        <end position="25"/>
    </location>
</feature>
<dbReference type="KEGG" id="gfu:KM031_17565"/>
<evidence type="ECO:0000256" key="1">
    <source>
        <dbReference type="SAM" id="MobiDB-lite"/>
    </source>
</evidence>
<reference evidence="3" key="1">
    <citation type="submission" date="2021-06" db="EMBL/GenBank/DDBJ databases">
        <authorList>
            <person name="Lee C.-S."/>
            <person name="Jin L."/>
        </authorList>
    </citation>
    <scope>NUCLEOTIDE SEQUENCE</scope>
    <source>
        <strain evidence="3">Con5</strain>
        <plasmid evidence="3">p1</plasmid>
    </source>
</reference>
<feature type="region of interest" description="Disordered" evidence="1">
    <location>
        <begin position="44"/>
        <end position="73"/>
    </location>
</feature>
<dbReference type="PANTHER" id="PTHR41532">
    <property type="entry name" value="FIXS PROTEIN"/>
    <property type="match status" value="1"/>
</dbReference>
<keyword evidence="4" id="KW-1185">Reference proteome</keyword>
<name>A0A975P9R3_9RHOB</name>
<gene>
    <name evidence="3" type="primary">ccoS</name>
    <name evidence="3" type="ORF">KM031_17565</name>
</gene>
<proteinExistence type="predicted"/>
<sequence>MNYFFLIPVSIGLGLTGLCAFFWAMRHDQYDDLSGAAARVLNAPDTPIARPGGESPDRKPAASLDLTAPNRRP</sequence>
<dbReference type="RefSeq" id="WP_215505208.1">
    <property type="nucleotide sequence ID" value="NZ_CP076362.1"/>
</dbReference>
<evidence type="ECO:0000313" key="3">
    <source>
        <dbReference type="EMBL" id="QWK92115.1"/>
    </source>
</evidence>
<keyword evidence="2" id="KW-0472">Membrane</keyword>
<protein>
    <submittedName>
        <fullName evidence="3">Cbb3-type cytochrome oxidase assembly protein CcoS</fullName>
    </submittedName>
</protein>
<dbReference type="EMBL" id="CP076362">
    <property type="protein sequence ID" value="QWK92115.1"/>
    <property type="molecule type" value="Genomic_DNA"/>
</dbReference>
<accession>A0A975P9R3</accession>
<geneLocation type="plasmid" evidence="3 4">
    <name>p1</name>
</geneLocation>
<dbReference type="Proteomes" id="UP000679352">
    <property type="component" value="Plasmid p1"/>
</dbReference>
<dbReference type="InterPro" id="IPR004714">
    <property type="entry name" value="Cyt_oxidase_maturation_cbb3"/>
</dbReference>
<dbReference type="AlphaFoldDB" id="A0A975P9R3"/>
<keyword evidence="2" id="KW-0812">Transmembrane</keyword>
<keyword evidence="3" id="KW-0614">Plasmid</keyword>
<dbReference type="NCBIfam" id="TIGR00847">
    <property type="entry name" value="ccoS"/>
    <property type="match status" value="1"/>
</dbReference>
<organism evidence="3 4">
    <name type="scientific">Gemmobacter fulvus</name>
    <dbReference type="NCBI Taxonomy" id="2840474"/>
    <lineage>
        <taxon>Bacteria</taxon>
        <taxon>Pseudomonadati</taxon>
        <taxon>Pseudomonadota</taxon>
        <taxon>Alphaproteobacteria</taxon>
        <taxon>Rhodobacterales</taxon>
        <taxon>Paracoccaceae</taxon>
        <taxon>Gemmobacter</taxon>
    </lineage>
</organism>